<name>A0A914WY45_9BILA</name>
<feature type="region of interest" description="Disordered" evidence="1">
    <location>
        <begin position="1"/>
        <end position="29"/>
    </location>
</feature>
<protein>
    <submittedName>
        <fullName evidence="3">Uncharacterized protein</fullName>
    </submittedName>
</protein>
<accession>A0A914WY45</accession>
<feature type="region of interest" description="Disordered" evidence="1">
    <location>
        <begin position="108"/>
        <end position="142"/>
    </location>
</feature>
<organism evidence="2 3">
    <name type="scientific">Plectus sambesii</name>
    <dbReference type="NCBI Taxonomy" id="2011161"/>
    <lineage>
        <taxon>Eukaryota</taxon>
        <taxon>Metazoa</taxon>
        <taxon>Ecdysozoa</taxon>
        <taxon>Nematoda</taxon>
        <taxon>Chromadorea</taxon>
        <taxon>Plectida</taxon>
        <taxon>Plectina</taxon>
        <taxon>Plectoidea</taxon>
        <taxon>Plectidae</taxon>
        <taxon>Plectus</taxon>
    </lineage>
</organism>
<proteinExistence type="predicted"/>
<dbReference type="WBParaSite" id="PSAMB.scaffold553size47335.g7165.t1">
    <property type="protein sequence ID" value="PSAMB.scaffold553size47335.g7165.t1"/>
    <property type="gene ID" value="PSAMB.scaffold553size47335.g7165"/>
</dbReference>
<feature type="compositionally biased region" description="Basic and acidic residues" evidence="1">
    <location>
        <begin position="125"/>
        <end position="135"/>
    </location>
</feature>
<evidence type="ECO:0000256" key="1">
    <source>
        <dbReference type="SAM" id="MobiDB-lite"/>
    </source>
</evidence>
<dbReference type="AlphaFoldDB" id="A0A914WY45"/>
<keyword evidence="2" id="KW-1185">Reference proteome</keyword>
<evidence type="ECO:0000313" key="3">
    <source>
        <dbReference type="WBParaSite" id="PSAMB.scaffold553size47335.g7165.t1"/>
    </source>
</evidence>
<dbReference type="Proteomes" id="UP000887566">
    <property type="component" value="Unplaced"/>
</dbReference>
<sequence length="257" mass="28102">MDDMMASPPAHLQGSVNDAFDNQHKDDPFLTQTGQEITEVADKVHDKAERLVEEIFDAPHDKHPDVPGALPEHRKETDFPTEDHIFDNIDPVSPSGDSGRDVIGEMMTSGDDSPMGGGGDFRGVSPDERTYERDGPLTFGHHQTTNAADAVDDFVQQHHPVADPFSTSGFGSEPHQPHLPTENVRHPVGEPFIDLGPPSHPTHVSPPSTPTVKTTVTTTVKKTYGEGSGPWFDFKSVDSRGKRLSSSLHAVFQRINF</sequence>
<reference evidence="3" key="1">
    <citation type="submission" date="2022-11" db="UniProtKB">
        <authorList>
            <consortium name="WormBaseParasite"/>
        </authorList>
    </citation>
    <scope>IDENTIFICATION</scope>
</reference>
<evidence type="ECO:0000313" key="2">
    <source>
        <dbReference type="Proteomes" id="UP000887566"/>
    </source>
</evidence>